<accession>A0ABN7RKD0</accession>
<dbReference type="EMBL" id="OU015568">
    <property type="protein sequence ID" value="CAG5079887.1"/>
    <property type="molecule type" value="Genomic_DNA"/>
</dbReference>
<sequence length="580" mass="67103">MRDPKKQNLAIARLRGNAGNRLATTTNQNMQMSSIIINNASSVENKIMEDISESYDNEIQIDNINNEKWLRKLENERKRSSQFQVIIENLQNEIEEIRRERDEYEQLWINLAEKQKNLEWKIRNENRVIDDTPPLIIHSVGVLKDNVKNLRIHLEDKYPLVDIQLKKLVYGCEAKEGVTFKARCINPQTMDGDITFAIHIFGPGEKIKTFKIAETNEELGSFQEFSFNMINFETQKALPSGKYRLALMNRHLVSLRNKSQREISNVSDFVVRRRDIYFTFDCPEEIEEPPFEFNMPDFTPPDQYIPKNIYQFKEGYEVIHVKRSEGLVHIPVIRQDPDERFSFGWQANLNKDNGNLGDHSGGYGYFNELATDTRITVRFDQVYKPNEFSVIDVILRDHEALGERMHSQIRVENDIESCEVGFIPAKPFVGTFNGGDTVELKIGQSALAKVRSTTDQRIDVKWCSLLKTQVLAALRQQNACLDTAAVSISVREDRLFWNRQEGRVRFEIGQETAIIRLKIPIAAELCMEEMHVEIHLEKYRGSSNEGIIIDQDNDVRSFKIMYDECKTPDDDSSDSSSNSD</sequence>
<dbReference type="Proteomes" id="UP001158576">
    <property type="component" value="Chromosome PAR"/>
</dbReference>
<organism evidence="2 3">
    <name type="scientific">Oikopleura dioica</name>
    <name type="common">Tunicate</name>
    <dbReference type="NCBI Taxonomy" id="34765"/>
    <lineage>
        <taxon>Eukaryota</taxon>
        <taxon>Metazoa</taxon>
        <taxon>Chordata</taxon>
        <taxon>Tunicata</taxon>
        <taxon>Appendicularia</taxon>
        <taxon>Copelata</taxon>
        <taxon>Oikopleuridae</taxon>
        <taxon>Oikopleura</taxon>
    </lineage>
</organism>
<name>A0ABN7RKD0_OIKDI</name>
<evidence type="ECO:0000313" key="3">
    <source>
        <dbReference type="Proteomes" id="UP001158576"/>
    </source>
</evidence>
<keyword evidence="1" id="KW-0175">Coiled coil</keyword>
<proteinExistence type="predicted"/>
<evidence type="ECO:0000313" key="2">
    <source>
        <dbReference type="EMBL" id="CAG5079887.1"/>
    </source>
</evidence>
<protein>
    <submittedName>
        <fullName evidence="2">Oidioi.mRNA.OKI2018_I69.PAR.g9408.t1.cds</fullName>
    </submittedName>
</protein>
<keyword evidence="3" id="KW-1185">Reference proteome</keyword>
<reference evidence="2 3" key="1">
    <citation type="submission" date="2021-04" db="EMBL/GenBank/DDBJ databases">
        <authorList>
            <person name="Bliznina A."/>
        </authorList>
    </citation>
    <scope>NUCLEOTIDE SEQUENCE [LARGE SCALE GENOMIC DNA]</scope>
</reference>
<gene>
    <name evidence="2" type="ORF">OKIOD_LOCUS966</name>
</gene>
<evidence type="ECO:0000256" key="1">
    <source>
        <dbReference type="SAM" id="Coils"/>
    </source>
</evidence>
<feature type="coiled-coil region" evidence="1">
    <location>
        <begin position="73"/>
        <end position="114"/>
    </location>
</feature>